<dbReference type="EMBL" id="MU791526">
    <property type="protein sequence ID" value="KAJ3990754.1"/>
    <property type="molecule type" value="Genomic_DNA"/>
</dbReference>
<name>A0ABQ8PWW3_9AGAR</name>
<evidence type="ECO:0000256" key="1">
    <source>
        <dbReference type="SAM" id="MobiDB-lite"/>
    </source>
</evidence>
<reference evidence="2" key="1">
    <citation type="submission" date="2022-08" db="EMBL/GenBank/DDBJ databases">
        <authorList>
            <consortium name="DOE Joint Genome Institute"/>
            <person name="Min B."/>
            <person name="Riley R."/>
            <person name="Sierra-Patev S."/>
            <person name="Naranjo-Ortiz M."/>
            <person name="Looney B."/>
            <person name="Konkel Z."/>
            <person name="Slot J.C."/>
            <person name="Sakamoto Y."/>
            <person name="Steenwyk J.L."/>
            <person name="Rokas A."/>
            <person name="Carro J."/>
            <person name="Camarero S."/>
            <person name="Ferreira P."/>
            <person name="Molpeceres G."/>
            <person name="Ruiz-Duenas F.J."/>
            <person name="Serrano A."/>
            <person name="Henrissat B."/>
            <person name="Drula E."/>
            <person name="Hughes K.W."/>
            <person name="Mata J.L."/>
            <person name="Ishikawa N.K."/>
            <person name="Vargas-Isla R."/>
            <person name="Ushijima S."/>
            <person name="Smith C.A."/>
            <person name="Ahrendt S."/>
            <person name="Andreopoulos W."/>
            <person name="He G."/>
            <person name="Labutti K."/>
            <person name="Lipzen A."/>
            <person name="Ng V."/>
            <person name="Sandor L."/>
            <person name="Barry K."/>
            <person name="Martinez A.T."/>
            <person name="Xiao Y."/>
            <person name="Gibbons J.G."/>
            <person name="Terashima K."/>
            <person name="Hibbett D.S."/>
            <person name="Grigoriev I.V."/>
        </authorList>
    </citation>
    <scope>NUCLEOTIDE SEQUENCE</scope>
    <source>
        <strain evidence="2">TFB10827</strain>
    </source>
</reference>
<sequence>MDGLEEDVKTAIAFWQIASRQPDRKREHGTLPFERAPTSFPRMADKTKRDFGLDGAVHIIKLDGYNLCAALEKDNAIRVEAEELGEDMEDGENEFDEFDLATLQPSSNGAHPAKVSNLPSVSSKNLKKTSKSRAKRAASAKAREDAGDMKPRAIRVAQHCTRVEIEDFDASSLPVSTSAWGAKPKTKLSSGLQRLWRSSNVLSSPELRTIKWDGISRIVIVDSRERIIAVLGGIPPGSVGDDWGRTSHEAKEAVEEFRSNSTFTQAQKHGRRGNFACRT</sequence>
<gene>
    <name evidence="2" type="ORF">F5050DRAFT_1716643</name>
</gene>
<evidence type="ECO:0000313" key="2">
    <source>
        <dbReference type="EMBL" id="KAJ3990754.1"/>
    </source>
</evidence>
<feature type="region of interest" description="Disordered" evidence="1">
    <location>
        <begin position="103"/>
        <end position="148"/>
    </location>
</feature>
<feature type="compositionally biased region" description="Basic residues" evidence="1">
    <location>
        <begin position="125"/>
        <end position="138"/>
    </location>
</feature>
<dbReference type="Proteomes" id="UP001163828">
    <property type="component" value="Unassembled WGS sequence"/>
</dbReference>
<comment type="caution">
    <text evidence="2">The sequence shown here is derived from an EMBL/GenBank/DDBJ whole genome shotgun (WGS) entry which is preliminary data.</text>
</comment>
<feature type="non-terminal residue" evidence="2">
    <location>
        <position position="279"/>
    </location>
</feature>
<accession>A0ABQ8PWW3</accession>
<evidence type="ECO:0000313" key="3">
    <source>
        <dbReference type="Proteomes" id="UP001163828"/>
    </source>
</evidence>
<organism evidence="2 3">
    <name type="scientific">Lentinula boryana</name>
    <dbReference type="NCBI Taxonomy" id="40481"/>
    <lineage>
        <taxon>Eukaryota</taxon>
        <taxon>Fungi</taxon>
        <taxon>Dikarya</taxon>
        <taxon>Basidiomycota</taxon>
        <taxon>Agaricomycotina</taxon>
        <taxon>Agaricomycetes</taxon>
        <taxon>Agaricomycetidae</taxon>
        <taxon>Agaricales</taxon>
        <taxon>Marasmiineae</taxon>
        <taxon>Omphalotaceae</taxon>
        <taxon>Lentinula</taxon>
    </lineage>
</organism>
<keyword evidence="3" id="KW-1185">Reference proteome</keyword>
<protein>
    <submittedName>
        <fullName evidence="2">Uncharacterized protein</fullName>
    </submittedName>
</protein>
<proteinExistence type="predicted"/>